<keyword evidence="3" id="KW-1185">Reference proteome</keyword>
<proteinExistence type="predicted"/>
<evidence type="ECO:0000256" key="1">
    <source>
        <dbReference type="SAM" id="Phobius"/>
    </source>
</evidence>
<organism evidence="2 3">
    <name type="scientific">Actinoplanes derwentensis</name>
    <dbReference type="NCBI Taxonomy" id="113562"/>
    <lineage>
        <taxon>Bacteria</taxon>
        <taxon>Bacillati</taxon>
        <taxon>Actinomycetota</taxon>
        <taxon>Actinomycetes</taxon>
        <taxon>Micromonosporales</taxon>
        <taxon>Micromonosporaceae</taxon>
        <taxon>Actinoplanes</taxon>
    </lineage>
</organism>
<dbReference type="AlphaFoldDB" id="A0A1H2CUQ1"/>
<feature type="transmembrane region" description="Helical" evidence="1">
    <location>
        <begin position="7"/>
        <end position="30"/>
    </location>
</feature>
<protein>
    <submittedName>
        <fullName evidence="2">Uncharacterized protein</fullName>
    </submittedName>
</protein>
<keyword evidence="1" id="KW-1133">Transmembrane helix</keyword>
<name>A0A1H2CUQ1_9ACTN</name>
<evidence type="ECO:0000313" key="3">
    <source>
        <dbReference type="Proteomes" id="UP000198688"/>
    </source>
</evidence>
<keyword evidence="1" id="KW-0472">Membrane</keyword>
<evidence type="ECO:0000313" key="2">
    <source>
        <dbReference type="EMBL" id="SDT74258.1"/>
    </source>
</evidence>
<dbReference type="RefSeq" id="WP_092550734.1">
    <property type="nucleotide sequence ID" value="NZ_BOMJ01000003.1"/>
</dbReference>
<reference evidence="2 3" key="1">
    <citation type="submission" date="2016-10" db="EMBL/GenBank/DDBJ databases">
        <authorList>
            <person name="de Groot N.N."/>
        </authorList>
    </citation>
    <scope>NUCLEOTIDE SEQUENCE [LARGE SCALE GENOMIC DNA]</scope>
    <source>
        <strain evidence="2 3">DSM 43941</strain>
    </source>
</reference>
<feature type="transmembrane region" description="Helical" evidence="1">
    <location>
        <begin position="36"/>
        <end position="61"/>
    </location>
</feature>
<accession>A0A1H2CUQ1</accession>
<dbReference type="EMBL" id="LT629758">
    <property type="protein sequence ID" value="SDT74258.1"/>
    <property type="molecule type" value="Genomic_DNA"/>
</dbReference>
<dbReference type="Proteomes" id="UP000198688">
    <property type="component" value="Chromosome I"/>
</dbReference>
<keyword evidence="1" id="KW-0812">Transmembrane</keyword>
<gene>
    <name evidence="2" type="ORF">SAMN04489716_6925</name>
</gene>
<sequence>MDKLTVVGLYVAVAVLAAVVVGAVAGWLSWLDDSRLARAVLVGGSASGAALGLAVAVAALIA</sequence>